<evidence type="ECO:0000256" key="8">
    <source>
        <dbReference type="ARBA" id="ARBA00023239"/>
    </source>
</evidence>
<comment type="function">
    <text evidence="9 10">Pectinolytic enzyme consist of four classes of enzymes: pectin lyase, polygalacturonase, pectin methylesterase and rhamnogalacturonase. Among pectinolytic enzymes, pectin lyase is the most important in depolymerization of pectin, since it cleaves internal glycosidic bonds of highly methylated pectins. Favors pectate, the anion, over pectin, the methyl ester.</text>
</comment>
<feature type="chain" id="PRO_5044958152" description="Pectate lyase" evidence="10">
    <location>
        <begin position="21"/>
        <end position="253"/>
    </location>
</feature>
<keyword evidence="7 10" id="KW-0106">Calcium</keyword>
<keyword evidence="5 10" id="KW-0964">Secreted</keyword>
<feature type="region of interest" description="Disordered" evidence="11">
    <location>
        <begin position="61"/>
        <end position="85"/>
    </location>
</feature>
<comment type="caution">
    <text evidence="12">The sequence shown here is derived from an EMBL/GenBank/DDBJ whole genome shotgun (WGS) entry which is preliminary data.</text>
</comment>
<protein>
    <recommendedName>
        <fullName evidence="10">Pectate lyase</fullName>
        <ecNumber evidence="10">4.2.2.2</ecNumber>
    </recommendedName>
</protein>
<comment type="subcellular location">
    <subcellularLocation>
        <location evidence="3 10">Secreted</location>
    </subcellularLocation>
</comment>
<accession>A0ABR1H882</accession>
<dbReference type="SUPFAM" id="SSF51126">
    <property type="entry name" value="Pectin lyase-like"/>
    <property type="match status" value="1"/>
</dbReference>
<dbReference type="PANTHER" id="PTHR33407">
    <property type="entry name" value="PECTATE LYASE F-RELATED"/>
    <property type="match status" value="1"/>
</dbReference>
<dbReference type="PANTHER" id="PTHR33407:SF9">
    <property type="entry name" value="PECTATE LYASE F-RELATED"/>
    <property type="match status" value="1"/>
</dbReference>
<keyword evidence="8 10" id="KW-0456">Lyase</keyword>
<comment type="catalytic activity">
    <reaction evidence="1 10">
        <text>Eliminative cleavage of (1-&gt;4)-alpha-D-galacturonan to give oligosaccharides with 4-deoxy-alpha-D-galact-4-enuronosyl groups at their non-reducing ends.</text>
        <dbReference type="EC" id="4.2.2.2"/>
    </reaction>
</comment>
<evidence type="ECO:0000256" key="2">
    <source>
        <dbReference type="ARBA" id="ARBA00001913"/>
    </source>
</evidence>
<gene>
    <name evidence="12" type="ORF">QQX98_004694</name>
</gene>
<dbReference type="InterPro" id="IPR004898">
    <property type="entry name" value="Pectate_lyase_PlyH/PlyE-like"/>
</dbReference>
<evidence type="ECO:0000256" key="7">
    <source>
        <dbReference type="ARBA" id="ARBA00022837"/>
    </source>
</evidence>
<keyword evidence="13" id="KW-1185">Reference proteome</keyword>
<organism evidence="12 13">
    <name type="scientific">Neonectria punicea</name>
    <dbReference type="NCBI Taxonomy" id="979145"/>
    <lineage>
        <taxon>Eukaryota</taxon>
        <taxon>Fungi</taxon>
        <taxon>Dikarya</taxon>
        <taxon>Ascomycota</taxon>
        <taxon>Pezizomycotina</taxon>
        <taxon>Sordariomycetes</taxon>
        <taxon>Hypocreomycetidae</taxon>
        <taxon>Hypocreales</taxon>
        <taxon>Nectriaceae</taxon>
        <taxon>Neonectria</taxon>
    </lineage>
</organism>
<evidence type="ECO:0000256" key="11">
    <source>
        <dbReference type="SAM" id="MobiDB-lite"/>
    </source>
</evidence>
<evidence type="ECO:0000256" key="9">
    <source>
        <dbReference type="ARBA" id="ARBA00025679"/>
    </source>
</evidence>
<comment type="cofactor">
    <cofactor evidence="2 10">
        <name>Ca(2+)</name>
        <dbReference type="ChEBI" id="CHEBI:29108"/>
    </cofactor>
</comment>
<evidence type="ECO:0000256" key="10">
    <source>
        <dbReference type="RuleBase" id="RU367009"/>
    </source>
</evidence>
<name>A0ABR1H882_9HYPO</name>
<evidence type="ECO:0000256" key="4">
    <source>
        <dbReference type="ARBA" id="ARBA00006463"/>
    </source>
</evidence>
<sequence>MVFLTKLGLVAMGLVPAAMACLGYEGGVPTATSTKTNSKVITVAAGEVFDGGWARYDRGSGACGDGEGGKDPESTSTTETDTDDAGDADAVFLLGAGATLQNVIIGKNQMEGVHCSGPCTLRFVWFEDVCEDAITIKNDKKGEETWIIGGGAYHASDKIVQHNGCGTVNIINFYAEDYGKVYRSCGNCSSQCQRNVYVEGTTAYDGGEVVGINANYGDTATLKNVCTDADHPCVMYNGCAGGCEPSKVGYCSG</sequence>
<dbReference type="Gene3D" id="2.160.20.10">
    <property type="entry name" value="Single-stranded right-handed beta-helix, Pectin lyase-like"/>
    <property type="match status" value="1"/>
</dbReference>
<evidence type="ECO:0000256" key="1">
    <source>
        <dbReference type="ARBA" id="ARBA00000695"/>
    </source>
</evidence>
<dbReference type="EC" id="4.2.2.2" evidence="10"/>
<evidence type="ECO:0000256" key="6">
    <source>
        <dbReference type="ARBA" id="ARBA00022729"/>
    </source>
</evidence>
<dbReference type="InterPro" id="IPR011050">
    <property type="entry name" value="Pectin_lyase_fold/virulence"/>
</dbReference>
<keyword evidence="6 10" id="KW-0732">Signal</keyword>
<dbReference type="PROSITE" id="PS51257">
    <property type="entry name" value="PROKAR_LIPOPROTEIN"/>
    <property type="match status" value="1"/>
</dbReference>
<dbReference type="Pfam" id="PF03211">
    <property type="entry name" value="Pectate_lyase"/>
    <property type="match status" value="2"/>
</dbReference>
<evidence type="ECO:0000313" key="13">
    <source>
        <dbReference type="Proteomes" id="UP001498476"/>
    </source>
</evidence>
<proteinExistence type="inferred from homology"/>
<evidence type="ECO:0000256" key="3">
    <source>
        <dbReference type="ARBA" id="ARBA00004613"/>
    </source>
</evidence>
<dbReference type="EMBL" id="JAZAVJ010000059">
    <property type="protein sequence ID" value="KAK7417260.1"/>
    <property type="molecule type" value="Genomic_DNA"/>
</dbReference>
<feature type="signal peptide" evidence="10">
    <location>
        <begin position="1"/>
        <end position="20"/>
    </location>
</feature>
<evidence type="ECO:0000256" key="5">
    <source>
        <dbReference type="ARBA" id="ARBA00022525"/>
    </source>
</evidence>
<dbReference type="InterPro" id="IPR012334">
    <property type="entry name" value="Pectin_lyas_fold"/>
</dbReference>
<dbReference type="Proteomes" id="UP001498476">
    <property type="component" value="Unassembled WGS sequence"/>
</dbReference>
<evidence type="ECO:0000313" key="12">
    <source>
        <dbReference type="EMBL" id="KAK7417260.1"/>
    </source>
</evidence>
<comment type="similarity">
    <text evidence="4 10">Belongs to the polysaccharide lyase 3 family.</text>
</comment>
<reference evidence="12 13" key="1">
    <citation type="journal article" date="2025" name="Microbiol. Resour. Announc.">
        <title>Draft genome sequences for Neonectria magnoliae and Neonectria punicea, canker pathogens of Liriodendron tulipifera and Acer saccharum in West Virginia.</title>
        <authorList>
            <person name="Petronek H.M."/>
            <person name="Kasson M.T."/>
            <person name="Metheny A.M."/>
            <person name="Stauder C.M."/>
            <person name="Lovett B."/>
            <person name="Lynch S.C."/>
            <person name="Garnas J.R."/>
            <person name="Kasson L.R."/>
            <person name="Stajich J.E."/>
        </authorList>
    </citation>
    <scope>NUCLEOTIDE SEQUENCE [LARGE SCALE GENOMIC DNA]</scope>
    <source>
        <strain evidence="12 13">NRRL 64653</strain>
    </source>
</reference>